<sequence length="107" mass="11910">MSGYLIKDTTKEERIALIRSWQEPDDCVGGSGMDLFDMYDAYIRGEKEIAEINGEFQASYVKDTEDLEQPEEAKSTSGELTQLTKLHAEGALTDEEFAAAKKKVLGL</sequence>
<dbReference type="InterPro" id="IPR018649">
    <property type="entry name" value="SHOCT"/>
</dbReference>
<dbReference type="Pfam" id="PF09851">
    <property type="entry name" value="SHOCT"/>
    <property type="match status" value="1"/>
</dbReference>
<protein>
    <recommendedName>
        <fullName evidence="1">SHOCT domain-containing protein</fullName>
    </recommendedName>
</protein>
<dbReference type="EMBL" id="CVRR01000004">
    <property type="protein sequence ID" value="CRL32300.1"/>
    <property type="molecule type" value="Genomic_DNA"/>
</dbReference>
<dbReference type="OrthoDB" id="3192716at2"/>
<dbReference type="STRING" id="301302.ERS852420_00288"/>
<proteinExistence type="predicted"/>
<organism evidence="2 4">
    <name type="scientific">Roseburia faecis</name>
    <dbReference type="NCBI Taxonomy" id="301302"/>
    <lineage>
        <taxon>Bacteria</taxon>
        <taxon>Bacillati</taxon>
        <taxon>Bacillota</taxon>
        <taxon>Clostridia</taxon>
        <taxon>Lachnospirales</taxon>
        <taxon>Lachnospiraceae</taxon>
        <taxon>Roseburia</taxon>
    </lineage>
</organism>
<accession>A0A0M6WB50</accession>
<dbReference type="Proteomes" id="UP000049979">
    <property type="component" value="Unassembled WGS sequence"/>
</dbReference>
<evidence type="ECO:0000313" key="3">
    <source>
        <dbReference type="EMBL" id="CUM72704.1"/>
    </source>
</evidence>
<reference evidence="2" key="2">
    <citation type="submission" date="2015-05" db="EMBL/GenBank/DDBJ databases">
        <authorList>
            <person name="Wang D.B."/>
            <person name="Wang M."/>
        </authorList>
    </citation>
    <scope>NUCLEOTIDE SEQUENCE [LARGE SCALE GENOMIC DNA]</scope>
    <source>
        <strain evidence="2">M72</strain>
    </source>
</reference>
<dbReference type="EMBL" id="CYXV01000001">
    <property type="protein sequence ID" value="CUM72704.1"/>
    <property type="molecule type" value="Genomic_DNA"/>
</dbReference>
<evidence type="ECO:0000259" key="1">
    <source>
        <dbReference type="Pfam" id="PF09851"/>
    </source>
</evidence>
<evidence type="ECO:0000313" key="4">
    <source>
        <dbReference type="Proteomes" id="UP000049979"/>
    </source>
</evidence>
<dbReference type="Proteomes" id="UP000095495">
    <property type="component" value="Unassembled WGS sequence"/>
</dbReference>
<evidence type="ECO:0000313" key="5">
    <source>
        <dbReference type="Proteomes" id="UP000095495"/>
    </source>
</evidence>
<keyword evidence="4" id="KW-1185">Reference proteome</keyword>
<feature type="domain" description="SHOCT" evidence="1">
    <location>
        <begin position="79"/>
        <end position="105"/>
    </location>
</feature>
<dbReference type="RefSeq" id="WP_022046768.1">
    <property type="nucleotide sequence ID" value="NZ_CP173697.1"/>
</dbReference>
<reference evidence="4" key="1">
    <citation type="submission" date="2015-05" db="EMBL/GenBank/DDBJ databases">
        <authorList>
            <consortium name="Pathogen Informatics"/>
        </authorList>
    </citation>
    <scope>NUCLEOTIDE SEQUENCE [LARGE SCALE GENOMIC DNA]</scope>
    <source>
        <strain evidence="3 5">2789STDY5608863</strain>
        <strain evidence="4">M72</strain>
    </source>
</reference>
<evidence type="ECO:0000313" key="2">
    <source>
        <dbReference type="EMBL" id="CRL32300.1"/>
    </source>
</evidence>
<dbReference type="GeneID" id="99746636"/>
<gene>
    <name evidence="3" type="ORF">ERS852420_00288</name>
    <name evidence="2" type="ORF">M72_20041</name>
</gene>
<dbReference type="AlphaFoldDB" id="A0A0M6WB50"/>
<name>A0A0M6WB50_9FIRM</name>